<comment type="caution">
    <text evidence="5">The sequence shown here is derived from an EMBL/GenBank/DDBJ whole genome shotgun (WGS) entry which is preliminary data.</text>
</comment>
<dbReference type="InterPro" id="IPR001845">
    <property type="entry name" value="HTH_ArsR_DNA-bd_dom"/>
</dbReference>
<dbReference type="PANTHER" id="PTHR43132">
    <property type="entry name" value="ARSENICAL RESISTANCE OPERON REPRESSOR ARSR-RELATED"/>
    <property type="match status" value="1"/>
</dbReference>
<name>A0ABW0H6A2_9HYPH</name>
<evidence type="ECO:0000256" key="2">
    <source>
        <dbReference type="ARBA" id="ARBA00023125"/>
    </source>
</evidence>
<dbReference type="InterPro" id="IPR036388">
    <property type="entry name" value="WH-like_DNA-bd_sf"/>
</dbReference>
<dbReference type="Pfam" id="PF01022">
    <property type="entry name" value="HTH_5"/>
    <property type="match status" value="1"/>
</dbReference>
<dbReference type="InterPro" id="IPR036390">
    <property type="entry name" value="WH_DNA-bd_sf"/>
</dbReference>
<dbReference type="PRINTS" id="PR00778">
    <property type="entry name" value="HTHARSR"/>
</dbReference>
<sequence length="140" mass="15733">MLNVWDVMPALVREQTADLAEIFRVLGNGNRLHIMVACLDDPQCVGDIARRVGISPTLVSHHLRLLRAARCQKLDKQVFYAATDEHVPCIIRDMAPMPVSTVKFRRTVMTSLMRCNGQVAMMRDLLQRFSAAPFGIEGLL</sequence>
<evidence type="ECO:0000256" key="3">
    <source>
        <dbReference type="ARBA" id="ARBA00023163"/>
    </source>
</evidence>
<keyword evidence="2" id="KW-0238">DNA-binding</keyword>
<dbReference type="CDD" id="cd00090">
    <property type="entry name" value="HTH_ARSR"/>
    <property type="match status" value="1"/>
</dbReference>
<gene>
    <name evidence="5" type="ORF">ACFPPC_08490</name>
</gene>
<keyword evidence="1" id="KW-0805">Transcription regulation</keyword>
<protein>
    <submittedName>
        <fullName evidence="5">ArsR/SmtB family transcription factor</fullName>
    </submittedName>
</protein>
<dbReference type="SMART" id="SM00418">
    <property type="entry name" value="HTH_ARSR"/>
    <property type="match status" value="1"/>
</dbReference>
<evidence type="ECO:0000259" key="4">
    <source>
        <dbReference type="PROSITE" id="PS50987"/>
    </source>
</evidence>
<keyword evidence="6" id="KW-1185">Reference proteome</keyword>
<reference evidence="6" key="1">
    <citation type="journal article" date="2019" name="Int. J. Syst. Evol. Microbiol.">
        <title>The Global Catalogue of Microorganisms (GCM) 10K type strain sequencing project: providing services to taxonomists for standard genome sequencing and annotation.</title>
        <authorList>
            <consortium name="The Broad Institute Genomics Platform"/>
            <consortium name="The Broad Institute Genome Sequencing Center for Infectious Disease"/>
            <person name="Wu L."/>
            <person name="Ma J."/>
        </authorList>
    </citation>
    <scope>NUCLEOTIDE SEQUENCE [LARGE SCALE GENOMIC DNA]</scope>
    <source>
        <strain evidence="6">CGMCC 1.16326</strain>
    </source>
</reference>
<accession>A0ABW0H6A2</accession>
<dbReference type="InterPro" id="IPR011991">
    <property type="entry name" value="ArsR-like_HTH"/>
</dbReference>
<organism evidence="5 6">
    <name type="scientific">Bosea vestrisii</name>
    <dbReference type="NCBI Taxonomy" id="151416"/>
    <lineage>
        <taxon>Bacteria</taxon>
        <taxon>Pseudomonadati</taxon>
        <taxon>Pseudomonadota</taxon>
        <taxon>Alphaproteobacteria</taxon>
        <taxon>Hyphomicrobiales</taxon>
        <taxon>Boseaceae</taxon>
        <taxon>Bosea</taxon>
    </lineage>
</organism>
<dbReference type="RefSeq" id="WP_198302109.1">
    <property type="nucleotide sequence ID" value="NZ_JBHSLV010000014.1"/>
</dbReference>
<dbReference type="PROSITE" id="PS00846">
    <property type="entry name" value="HTH_ARSR_1"/>
    <property type="match status" value="1"/>
</dbReference>
<dbReference type="SUPFAM" id="SSF46785">
    <property type="entry name" value="Winged helix' DNA-binding domain"/>
    <property type="match status" value="1"/>
</dbReference>
<dbReference type="PANTHER" id="PTHR43132:SF6">
    <property type="entry name" value="HTH-TYPE TRANSCRIPTIONAL REPRESSOR CZRA"/>
    <property type="match status" value="1"/>
</dbReference>
<feature type="domain" description="HTH arsR-type" evidence="4">
    <location>
        <begin position="11"/>
        <end position="102"/>
    </location>
</feature>
<dbReference type="PROSITE" id="PS50987">
    <property type="entry name" value="HTH_ARSR_2"/>
    <property type="match status" value="1"/>
</dbReference>
<evidence type="ECO:0000313" key="5">
    <source>
        <dbReference type="EMBL" id="MFC5392673.1"/>
    </source>
</evidence>
<keyword evidence="3" id="KW-0804">Transcription</keyword>
<evidence type="ECO:0000256" key="1">
    <source>
        <dbReference type="ARBA" id="ARBA00023015"/>
    </source>
</evidence>
<dbReference type="InterPro" id="IPR051011">
    <property type="entry name" value="Metal_resp_trans_reg"/>
</dbReference>
<proteinExistence type="predicted"/>
<evidence type="ECO:0000313" key="6">
    <source>
        <dbReference type="Proteomes" id="UP001596104"/>
    </source>
</evidence>
<dbReference type="Gene3D" id="1.10.10.10">
    <property type="entry name" value="Winged helix-like DNA-binding domain superfamily/Winged helix DNA-binding domain"/>
    <property type="match status" value="1"/>
</dbReference>
<dbReference type="Proteomes" id="UP001596104">
    <property type="component" value="Unassembled WGS sequence"/>
</dbReference>
<dbReference type="InterPro" id="IPR018334">
    <property type="entry name" value="ArsR_HTH"/>
</dbReference>
<dbReference type="EMBL" id="JBHSLV010000014">
    <property type="protein sequence ID" value="MFC5392673.1"/>
    <property type="molecule type" value="Genomic_DNA"/>
</dbReference>